<evidence type="ECO:0000256" key="3">
    <source>
        <dbReference type="ARBA" id="ARBA00023237"/>
    </source>
</evidence>
<dbReference type="Gene3D" id="2.40.170.20">
    <property type="entry name" value="TonB-dependent receptor, beta-barrel domain"/>
    <property type="match status" value="1"/>
</dbReference>
<dbReference type="GO" id="GO:0030246">
    <property type="term" value="F:carbohydrate binding"/>
    <property type="evidence" value="ECO:0007669"/>
    <property type="project" value="InterPro"/>
</dbReference>
<dbReference type="RefSeq" id="WP_076379420.1">
    <property type="nucleotide sequence ID" value="NZ_AP017422.1"/>
</dbReference>
<keyword evidence="2" id="KW-0472">Membrane</keyword>
<dbReference type="STRING" id="477680.SAMN05421788_10461"/>
<dbReference type="InterPro" id="IPR013784">
    <property type="entry name" value="Carb-bd-like_fold"/>
</dbReference>
<dbReference type="Gene3D" id="2.60.40.1120">
    <property type="entry name" value="Carboxypeptidase-like, regulatory domain"/>
    <property type="match status" value="1"/>
</dbReference>
<dbReference type="InterPro" id="IPR041700">
    <property type="entry name" value="OMP_b-brl_3"/>
</dbReference>
<evidence type="ECO:0000313" key="6">
    <source>
        <dbReference type="Proteomes" id="UP000186917"/>
    </source>
</evidence>
<proteinExistence type="predicted"/>
<dbReference type="OrthoDB" id="606930at2"/>
<accession>A0A173M9Q7</accession>
<protein>
    <submittedName>
        <fullName evidence="5">Outer membrane protein beta-barrel family protein</fullName>
    </submittedName>
</protein>
<dbReference type="EMBL" id="FTOR01000004">
    <property type="protein sequence ID" value="SIT14195.1"/>
    <property type="molecule type" value="Genomic_DNA"/>
</dbReference>
<gene>
    <name evidence="5" type="ORF">SAMN05421788_10461</name>
</gene>
<reference evidence="6" key="1">
    <citation type="submission" date="2017-01" db="EMBL/GenBank/DDBJ databases">
        <authorList>
            <person name="Varghese N."/>
            <person name="Submissions S."/>
        </authorList>
    </citation>
    <scope>NUCLEOTIDE SEQUENCE [LARGE SCALE GENOMIC DNA]</scope>
    <source>
        <strain evidence="6">DSM 21054</strain>
    </source>
</reference>
<dbReference type="AlphaFoldDB" id="A0A173M9Q7"/>
<dbReference type="SUPFAM" id="SSF49452">
    <property type="entry name" value="Starch-binding domain-like"/>
    <property type="match status" value="1"/>
</dbReference>
<dbReference type="InterPro" id="IPR036942">
    <property type="entry name" value="Beta-barrel_TonB_sf"/>
</dbReference>
<keyword evidence="3" id="KW-0998">Cell outer membrane</keyword>
<evidence type="ECO:0000256" key="2">
    <source>
        <dbReference type="ARBA" id="ARBA00023136"/>
    </source>
</evidence>
<dbReference type="SUPFAM" id="SSF56935">
    <property type="entry name" value="Porins"/>
    <property type="match status" value="1"/>
</dbReference>
<evidence type="ECO:0000259" key="4">
    <source>
        <dbReference type="Pfam" id="PF14905"/>
    </source>
</evidence>
<name>A0A173M9Q7_9BACT</name>
<organism evidence="5 6">
    <name type="scientific">Filimonas lacunae</name>
    <dbReference type="NCBI Taxonomy" id="477680"/>
    <lineage>
        <taxon>Bacteria</taxon>
        <taxon>Pseudomonadati</taxon>
        <taxon>Bacteroidota</taxon>
        <taxon>Chitinophagia</taxon>
        <taxon>Chitinophagales</taxon>
        <taxon>Chitinophagaceae</taxon>
        <taxon>Filimonas</taxon>
    </lineage>
</organism>
<dbReference type="KEGG" id="fln:FLA_0187"/>
<comment type="subcellular location">
    <subcellularLocation>
        <location evidence="1">Cell outer membrane</location>
    </subcellularLocation>
</comment>
<feature type="domain" description="Outer membrane protein beta-barrel" evidence="4">
    <location>
        <begin position="444"/>
        <end position="898"/>
    </location>
</feature>
<dbReference type="GO" id="GO:0009279">
    <property type="term" value="C:cell outer membrane"/>
    <property type="evidence" value="ECO:0007669"/>
    <property type="project" value="UniProtKB-SubCell"/>
</dbReference>
<dbReference type="Pfam" id="PF14905">
    <property type="entry name" value="OMP_b-brl_3"/>
    <property type="match status" value="1"/>
</dbReference>
<sequence length="909" mass="102142">MGYSQQAVVHGNIADSFAHKKMYQSSVALLRAKDSVLYRFTRTTSDGNFTFSRLTAGDYILLVTTPGYADYVDRLQLTDTTQLHKGQLFMTLKARLLEDVVVRQTVAAIKIKGDTTEYTADSFHTVKDATVEDLLKKLPGIQVNSKGQITAQGETVKKVLVDGEEFFGDDPTLVTKNLRADMIDKVQVYDKKSDQAAFTGVDDGTKDKTINLKLKADKKKGYFGKLEASAGSEGYYDYQAMFNLFRNKEKLAAYGIVSSIGKTGLNWDEKSSYGQSQMDNVNYDEVMGFYSFNGDGDDIGGWDGRYNERGYPYATAAGLHYNNKWKEDKISLNANYKMLDLKVNSASDNQSKMLLRDSAYYQNSGDRSTNNVSRHRLDGSYEVKIDSSSVIKFTANGGTDHKVTENYSYTNSLDSSRVLVNEGNTHRTSVGDTRKLSANLLWMKKLAKKGRSLSVNLSGKINNTDASGFLDATTNYYKEGVFSYNQLVNQLKTQQVKNTSIDAKATYAEPLSKTSALVFNYGVVINNTQSQRNSFNTSGDGKYNQLDSTYSSNYIYDIFTHQGGATYTMSLAKLKMKVGSNVGITNFNQQDKLFNTEQTRHFINWYPSAMMRYSFSTQRSLSFQYNGHTTQPSIEALQPLRTNENPLSITIGNPDLKPEFSNQFNLYFNDYKVMSKQSLWVSLSYNVAQNSISSRSVIDSAGKTTSQSVNVNGNSYAGLYANYGFKLAKPDISIRPGINFSMQKNSNFVNGLANQTRGYNYEGGVYIGRDKEEKYDIGVNLRASYSTSRSSIQQNVQPDYWTYYIQPEATLLFPGKLELHTDGNFTLRQRTSIFTTNNNIFLWNAWIGKKLLKNKSLLLKASVNDILNQNTGFSRNIYNNNISQSTYNTIRRYGMLSVVWNFNGTTVKE</sequence>
<keyword evidence="6" id="KW-1185">Reference proteome</keyword>
<evidence type="ECO:0000313" key="5">
    <source>
        <dbReference type="EMBL" id="SIT14195.1"/>
    </source>
</evidence>
<dbReference type="Proteomes" id="UP000186917">
    <property type="component" value="Unassembled WGS sequence"/>
</dbReference>
<evidence type="ECO:0000256" key="1">
    <source>
        <dbReference type="ARBA" id="ARBA00004442"/>
    </source>
</evidence>